<dbReference type="GO" id="GO:0005506">
    <property type="term" value="F:iron ion binding"/>
    <property type="evidence" value="ECO:0007669"/>
    <property type="project" value="InterPro"/>
</dbReference>
<comment type="similarity">
    <text evidence="1">Belongs to the cytochrome P450 family.</text>
</comment>
<dbReference type="PANTHER" id="PTHR24305">
    <property type="entry name" value="CYTOCHROME P450"/>
    <property type="match status" value="1"/>
</dbReference>
<dbReference type="PANTHER" id="PTHR24305:SF166">
    <property type="entry name" value="CYTOCHROME P450 12A4, MITOCHONDRIAL-RELATED"/>
    <property type="match status" value="1"/>
</dbReference>
<dbReference type="AlphaFoldDB" id="A0A7S1ZMQ3"/>
<evidence type="ECO:0008006" key="5">
    <source>
        <dbReference type="Google" id="ProtNLM"/>
    </source>
</evidence>
<feature type="region of interest" description="Disordered" evidence="3">
    <location>
        <begin position="631"/>
        <end position="650"/>
    </location>
</feature>
<keyword evidence="2" id="KW-0408">Iron</keyword>
<dbReference type="InterPro" id="IPR050121">
    <property type="entry name" value="Cytochrome_P450_monoxygenase"/>
</dbReference>
<reference evidence="4" key="1">
    <citation type="submission" date="2021-01" db="EMBL/GenBank/DDBJ databases">
        <authorList>
            <person name="Corre E."/>
            <person name="Pelletier E."/>
            <person name="Niang G."/>
            <person name="Scheremetjew M."/>
            <person name="Finn R."/>
            <person name="Kale V."/>
            <person name="Holt S."/>
            <person name="Cochrane G."/>
            <person name="Meng A."/>
            <person name="Brown T."/>
            <person name="Cohen L."/>
        </authorList>
    </citation>
    <scope>NUCLEOTIDE SEQUENCE</scope>
    <source>
        <strain evidence="4">Grunow 1884</strain>
    </source>
</reference>
<dbReference type="EMBL" id="HBGO01021480">
    <property type="protein sequence ID" value="CAD9343943.1"/>
    <property type="molecule type" value="Transcribed_RNA"/>
</dbReference>
<protein>
    <recommendedName>
        <fullName evidence="5">Cytochrome P450</fullName>
    </recommendedName>
</protein>
<dbReference type="GO" id="GO:0016705">
    <property type="term" value="F:oxidoreductase activity, acting on paired donors, with incorporation or reduction of molecular oxygen"/>
    <property type="evidence" value="ECO:0007669"/>
    <property type="project" value="InterPro"/>
</dbReference>
<dbReference type="InterPro" id="IPR036396">
    <property type="entry name" value="Cyt_P450_sf"/>
</dbReference>
<dbReference type="Pfam" id="PF00067">
    <property type="entry name" value="p450"/>
    <property type="match status" value="1"/>
</dbReference>
<evidence type="ECO:0000256" key="1">
    <source>
        <dbReference type="ARBA" id="ARBA00010617"/>
    </source>
</evidence>
<dbReference type="InterPro" id="IPR001128">
    <property type="entry name" value="Cyt_P450"/>
</dbReference>
<gene>
    <name evidence="4" type="ORF">OSIN01602_LOCUS12333</name>
</gene>
<accession>A0A7S1ZMQ3</accession>
<proteinExistence type="inferred from homology"/>
<evidence type="ECO:0000256" key="3">
    <source>
        <dbReference type="SAM" id="MobiDB-lite"/>
    </source>
</evidence>
<keyword evidence="2" id="KW-0479">Metal-binding</keyword>
<dbReference type="InterPro" id="IPR002401">
    <property type="entry name" value="Cyt_P450_E_grp-I"/>
</dbReference>
<dbReference type="PRINTS" id="PR00463">
    <property type="entry name" value="EP450I"/>
</dbReference>
<organism evidence="4">
    <name type="scientific">Trieres chinensis</name>
    <name type="common">Marine centric diatom</name>
    <name type="synonym">Odontella sinensis</name>
    <dbReference type="NCBI Taxonomy" id="1514140"/>
    <lineage>
        <taxon>Eukaryota</taxon>
        <taxon>Sar</taxon>
        <taxon>Stramenopiles</taxon>
        <taxon>Ochrophyta</taxon>
        <taxon>Bacillariophyta</taxon>
        <taxon>Mediophyceae</taxon>
        <taxon>Biddulphiophycidae</taxon>
        <taxon>Eupodiscales</taxon>
        <taxon>Parodontellaceae</taxon>
        <taxon>Trieres</taxon>
    </lineage>
</organism>
<name>A0A7S1ZMQ3_TRICV</name>
<comment type="cofactor">
    <cofactor evidence="2">
        <name>heme</name>
        <dbReference type="ChEBI" id="CHEBI:30413"/>
    </cofactor>
</comment>
<feature type="binding site" description="axial binding residue" evidence="2">
    <location>
        <position position="560"/>
    </location>
    <ligand>
        <name>heme</name>
        <dbReference type="ChEBI" id="CHEBI:30413"/>
    </ligand>
    <ligandPart>
        <name>Fe</name>
        <dbReference type="ChEBI" id="CHEBI:18248"/>
    </ligandPart>
</feature>
<evidence type="ECO:0000313" key="4">
    <source>
        <dbReference type="EMBL" id="CAD9343943.1"/>
    </source>
</evidence>
<dbReference type="GO" id="GO:0020037">
    <property type="term" value="F:heme binding"/>
    <property type="evidence" value="ECO:0007669"/>
    <property type="project" value="InterPro"/>
</dbReference>
<dbReference type="SUPFAM" id="SSF48264">
    <property type="entry name" value="Cytochrome P450"/>
    <property type="match status" value="1"/>
</dbReference>
<sequence length="650" mass="71598">MASSAITNILPRMERLCGPYGMYGTVYGLSTRVVHIAHPVPARLILSGDGGAGGGPRGPSGKLAFADTGKSWRESLRNVLNPGVVSSSPSRGLSRSRSSLGMLASSSGASKAPAYNHFKDFSGDGVFTADGDDWKAKRNSLMHCLLKGCTSDKSKGIKRLEREANRAADSFIEQIEHAGTNKTGKGRSGKVNVVPMLQRATIGLIYRFITHHNVDIFKCDDEKGTSERDYDRKSQEGDLPYLTSWRSSESSTCSECPNDHEIPASRPPSALLSSYLESVTQIRMIILAQSRSLWFLTPRWFYRAFSAMYCQEDSTMGPIRDFARMTCQNAREGSPLAMLRARDSHAGAKGNPQEGHAGVKGNPQEGVGNDGEGVTKDLMDEAITLLFAGQDTSAATLSWTLHLLALYPDIQRKLAEEVHNVLNEEPEEERCTDESAHKSFFTKRLVTKMPLMDAVIKESMRLYPVAPFVVRRLPNDVTIPPENKAEGKGTREGKPTVIPEGTVACVWIYSLHRNPKFWHRPNDFVPERWMDPAVRALDEQKSRGLNTSAFMPFAYGPRNCLGQPLAHVILRILLARIMSKYEVVDNRVQKLQTIVCKDMSDPVAGLRKDMQAGFTVLPSGGVRLSVLKRAEGAQMGSPEKANGSKKIEKK</sequence>
<keyword evidence="2" id="KW-0349">Heme</keyword>
<evidence type="ECO:0000256" key="2">
    <source>
        <dbReference type="PIRSR" id="PIRSR602401-1"/>
    </source>
</evidence>
<dbReference type="PRINTS" id="PR00385">
    <property type="entry name" value="P450"/>
</dbReference>
<feature type="region of interest" description="Disordered" evidence="3">
    <location>
        <begin position="344"/>
        <end position="374"/>
    </location>
</feature>
<dbReference type="GO" id="GO:0004497">
    <property type="term" value="F:monooxygenase activity"/>
    <property type="evidence" value="ECO:0007669"/>
    <property type="project" value="InterPro"/>
</dbReference>
<dbReference type="Gene3D" id="1.10.630.10">
    <property type="entry name" value="Cytochrome P450"/>
    <property type="match status" value="1"/>
</dbReference>